<reference evidence="2 3" key="1">
    <citation type="submission" date="2017-12" db="EMBL/GenBank/DDBJ databases">
        <title>High-resolution comparative analysis of great ape genomes.</title>
        <authorList>
            <person name="Pollen A."/>
            <person name="Hastie A."/>
            <person name="Hormozdiari F."/>
            <person name="Dougherty M."/>
            <person name="Liu R."/>
            <person name="Chaisson M."/>
            <person name="Hoppe E."/>
            <person name="Hill C."/>
            <person name="Pang A."/>
            <person name="Hillier L."/>
            <person name="Baker C."/>
            <person name="Armstrong J."/>
            <person name="Shendure J."/>
            <person name="Paten B."/>
            <person name="Wilson R."/>
            <person name="Chao H."/>
            <person name="Schneider V."/>
            <person name="Ventura M."/>
            <person name="Kronenberg Z."/>
            <person name="Murali S."/>
            <person name="Gordon D."/>
            <person name="Cantsilieris S."/>
            <person name="Munson K."/>
            <person name="Nelson B."/>
            <person name="Raja A."/>
            <person name="Underwood J."/>
            <person name="Diekhans M."/>
            <person name="Fiddes I."/>
            <person name="Haussler D."/>
            <person name="Eichler E."/>
        </authorList>
    </citation>
    <scope>NUCLEOTIDE SEQUENCE [LARGE SCALE GENOMIC DNA]</scope>
    <source>
        <strain evidence="2">Yerkes chimp pedigree #C0471</strain>
    </source>
</reference>
<comment type="caution">
    <text evidence="2">The sequence shown here is derived from an EMBL/GenBank/DDBJ whole genome shotgun (WGS) entry which is preliminary data.</text>
</comment>
<sequence length="61" mass="6290">MSYKPIAPAPSSTPGSSTPGPGTPVPTGEDPAPPLLACRAVEVSKRRRPEFCNTGPAAYPR</sequence>
<feature type="compositionally biased region" description="Low complexity" evidence="1">
    <location>
        <begin position="10"/>
        <end position="28"/>
    </location>
</feature>
<gene>
    <name evidence="2" type="ORF">CK820_G0033816</name>
</gene>
<proteinExistence type="predicted"/>
<evidence type="ECO:0000313" key="3">
    <source>
        <dbReference type="Proteomes" id="UP000236370"/>
    </source>
</evidence>
<dbReference type="EMBL" id="NBAG03000050">
    <property type="protein sequence ID" value="PNI93414.1"/>
    <property type="molecule type" value="Genomic_DNA"/>
</dbReference>
<feature type="region of interest" description="Disordered" evidence="1">
    <location>
        <begin position="1"/>
        <end position="34"/>
    </location>
</feature>
<dbReference type="Proteomes" id="UP000236370">
    <property type="component" value="Unassembled WGS sequence"/>
</dbReference>
<accession>A0A2J8QAX0</accession>
<organism evidence="2 3">
    <name type="scientific">Pan troglodytes</name>
    <name type="common">Chimpanzee</name>
    <dbReference type="NCBI Taxonomy" id="9598"/>
    <lineage>
        <taxon>Eukaryota</taxon>
        <taxon>Metazoa</taxon>
        <taxon>Chordata</taxon>
        <taxon>Craniata</taxon>
        <taxon>Vertebrata</taxon>
        <taxon>Euteleostomi</taxon>
        <taxon>Mammalia</taxon>
        <taxon>Eutheria</taxon>
        <taxon>Euarchontoglires</taxon>
        <taxon>Primates</taxon>
        <taxon>Haplorrhini</taxon>
        <taxon>Catarrhini</taxon>
        <taxon>Hominidae</taxon>
        <taxon>Pan</taxon>
    </lineage>
</organism>
<protein>
    <submittedName>
        <fullName evidence="2">CDK2AP2 isoform 3</fullName>
    </submittedName>
</protein>
<evidence type="ECO:0000256" key="1">
    <source>
        <dbReference type="SAM" id="MobiDB-lite"/>
    </source>
</evidence>
<dbReference type="AlphaFoldDB" id="A0A2J8QAX0"/>
<name>A0A2J8QAX0_PANTR</name>
<evidence type="ECO:0000313" key="2">
    <source>
        <dbReference type="EMBL" id="PNI93414.1"/>
    </source>
</evidence>